<evidence type="ECO:0000256" key="8">
    <source>
        <dbReference type="ARBA" id="ARBA00023014"/>
    </source>
</evidence>
<evidence type="ECO:0000256" key="1">
    <source>
        <dbReference type="ARBA" id="ARBA00006521"/>
    </source>
</evidence>
<sequence length="484" mass="53863">MYSIHLPEIGTFDAWRDKARALLAAAVAPEDVLWTCGRDSPDLFQAAGPLPQGDRTATASKAFISMANLAIWHRDPERFSRLYALLFALQSDQRLMSDKADPRVAKLTAMSKEVSRDKHKMTAFLRFREVGDRNAPRRSFAAWFEPTHLICEPIAPFFAKRFGDMDWKIFTPDLSIHFNGNISFAPGQPKPPIADDATEELWRTYYRSIFNPARVKTRAMQSEMPKKYWKNLPEAQLIPEMLAEAQARAQSMADAAPTLAPARAARVSERLRAQQAQHSENADQFTTSIQGCRRCSLWKNATQAVVGTGPLDAEIMIVGEQPGDHEDLAGQPFVGPAGQLLDQGLAGAGIDRSRVYVTNAVKHFKFRANGRQRIHQSPNRTEIENCKWWLDLEIERVAPKLLVALGATALESLTGTRHDLLNCRGSLERTPDGRPVFVTVHPSYILRLPNSERAAALSNFTDDLHKVAALLQPDSPLAAKPGIA</sequence>
<comment type="similarity">
    <text evidence="1">Belongs to the uracil-DNA glycosylase (UDG) superfamily. Type 4 (UDGa) family.</text>
</comment>
<dbReference type="GO" id="GO:0097506">
    <property type="term" value="F:deaminated base DNA N-glycosylase activity"/>
    <property type="evidence" value="ECO:0007669"/>
    <property type="project" value="UniProtKB-ARBA"/>
</dbReference>
<dbReference type="CDD" id="cd10030">
    <property type="entry name" value="UDG-F4_TTUDGA_SPO1dp_like"/>
    <property type="match status" value="1"/>
</dbReference>
<evidence type="ECO:0000256" key="9">
    <source>
        <dbReference type="ARBA" id="ARBA00023204"/>
    </source>
</evidence>
<dbReference type="AlphaFoldDB" id="A0A0P1GCW8"/>
<reference evidence="11 12" key="1">
    <citation type="submission" date="2015-09" db="EMBL/GenBank/DDBJ databases">
        <authorList>
            <consortium name="Swine Surveillance"/>
        </authorList>
    </citation>
    <scope>NUCLEOTIDE SEQUENCE [LARGE SCALE GENOMIC DNA]</scope>
    <source>
        <strain evidence="11 12">CECT 7648</strain>
    </source>
</reference>
<evidence type="ECO:0000259" key="10">
    <source>
        <dbReference type="SMART" id="SM00986"/>
    </source>
</evidence>
<keyword evidence="4" id="KW-0479">Metal-binding</keyword>
<accession>A0A0P1GCW8</accession>
<dbReference type="Pfam" id="PF13566">
    <property type="entry name" value="DUF4130"/>
    <property type="match status" value="1"/>
</dbReference>
<dbReference type="InterPro" id="IPR005122">
    <property type="entry name" value="Uracil-DNA_glycosylase-like"/>
</dbReference>
<keyword evidence="7" id="KW-0408">Iron</keyword>
<dbReference type="EMBL" id="CYSE01000003">
    <property type="protein sequence ID" value="CUH79147.1"/>
    <property type="molecule type" value="Genomic_DNA"/>
</dbReference>
<dbReference type="STRING" id="441103.TRN7648_02358"/>
<evidence type="ECO:0000313" key="11">
    <source>
        <dbReference type="EMBL" id="CUH79147.1"/>
    </source>
</evidence>
<dbReference type="PANTHER" id="PTHR33693:SF9">
    <property type="entry name" value="TYPE-4 URACIL-DNA GLYCOSYLASE"/>
    <property type="match status" value="1"/>
</dbReference>
<dbReference type="InterPro" id="IPR025404">
    <property type="entry name" value="DUF4130"/>
</dbReference>
<organism evidence="11 12">
    <name type="scientific">Tropicibacter naphthalenivorans</name>
    <dbReference type="NCBI Taxonomy" id="441103"/>
    <lineage>
        <taxon>Bacteria</taxon>
        <taxon>Pseudomonadati</taxon>
        <taxon>Pseudomonadota</taxon>
        <taxon>Alphaproteobacteria</taxon>
        <taxon>Rhodobacterales</taxon>
        <taxon>Roseobacteraceae</taxon>
        <taxon>Tropicibacter</taxon>
    </lineage>
</organism>
<proteinExistence type="inferred from homology"/>
<evidence type="ECO:0000313" key="12">
    <source>
        <dbReference type="Proteomes" id="UP000054935"/>
    </source>
</evidence>
<evidence type="ECO:0000256" key="2">
    <source>
        <dbReference type="ARBA" id="ARBA00019403"/>
    </source>
</evidence>
<evidence type="ECO:0000256" key="7">
    <source>
        <dbReference type="ARBA" id="ARBA00023004"/>
    </source>
</evidence>
<dbReference type="RefSeq" id="WP_058247818.1">
    <property type="nucleotide sequence ID" value="NZ_CYSE01000003.1"/>
</dbReference>
<dbReference type="SUPFAM" id="SSF52141">
    <property type="entry name" value="Uracil-DNA glycosylase-like"/>
    <property type="match status" value="1"/>
</dbReference>
<name>A0A0P1GCW8_9RHOB</name>
<gene>
    <name evidence="11" type="ORF">TRN7648_02358</name>
</gene>
<dbReference type="NCBIfam" id="TIGR03914">
    <property type="entry name" value="UDG_fam_dom"/>
    <property type="match status" value="1"/>
</dbReference>
<dbReference type="SMART" id="SM00986">
    <property type="entry name" value="UDG"/>
    <property type="match status" value="1"/>
</dbReference>
<dbReference type="NCBIfam" id="TIGR00758">
    <property type="entry name" value="UDG_fam4"/>
    <property type="match status" value="1"/>
</dbReference>
<protein>
    <recommendedName>
        <fullName evidence="2">Type-4 uracil-DNA glycosylase</fullName>
    </recommendedName>
</protein>
<keyword evidence="8" id="KW-0411">Iron-sulfur</keyword>
<dbReference type="GO" id="GO:0051539">
    <property type="term" value="F:4 iron, 4 sulfur cluster binding"/>
    <property type="evidence" value="ECO:0007669"/>
    <property type="project" value="UniProtKB-KW"/>
</dbReference>
<keyword evidence="12" id="KW-1185">Reference proteome</keyword>
<dbReference type="InterPro" id="IPR036895">
    <property type="entry name" value="Uracil-DNA_glycosylase-like_sf"/>
</dbReference>
<dbReference type="GO" id="GO:0046872">
    <property type="term" value="F:metal ion binding"/>
    <property type="evidence" value="ECO:0007669"/>
    <property type="project" value="UniProtKB-KW"/>
</dbReference>
<keyword evidence="3" id="KW-0004">4Fe-4S</keyword>
<dbReference type="GO" id="GO:0006281">
    <property type="term" value="P:DNA repair"/>
    <property type="evidence" value="ECO:0007669"/>
    <property type="project" value="UniProtKB-KW"/>
</dbReference>
<dbReference type="SMART" id="SM00987">
    <property type="entry name" value="UreE_C"/>
    <property type="match status" value="1"/>
</dbReference>
<keyword evidence="6" id="KW-0378">Hydrolase</keyword>
<dbReference type="InterPro" id="IPR051536">
    <property type="entry name" value="UDG_Type-4/5"/>
</dbReference>
<evidence type="ECO:0000256" key="4">
    <source>
        <dbReference type="ARBA" id="ARBA00022723"/>
    </source>
</evidence>
<dbReference type="InterPro" id="IPR005273">
    <property type="entry name" value="Ura-DNA_glyco_family4"/>
</dbReference>
<dbReference type="PANTHER" id="PTHR33693">
    <property type="entry name" value="TYPE-5 URACIL-DNA GLYCOSYLASE"/>
    <property type="match status" value="1"/>
</dbReference>
<dbReference type="Pfam" id="PF03167">
    <property type="entry name" value="UDG"/>
    <property type="match status" value="1"/>
</dbReference>
<evidence type="ECO:0000256" key="6">
    <source>
        <dbReference type="ARBA" id="ARBA00022801"/>
    </source>
</evidence>
<dbReference type="InterPro" id="IPR023875">
    <property type="entry name" value="DNA_repair_put"/>
</dbReference>
<dbReference type="NCBIfam" id="TIGR03915">
    <property type="entry name" value="SAM_7_link_chp"/>
    <property type="match status" value="1"/>
</dbReference>
<evidence type="ECO:0000256" key="5">
    <source>
        <dbReference type="ARBA" id="ARBA00022763"/>
    </source>
</evidence>
<dbReference type="OrthoDB" id="5290748at2"/>
<dbReference type="Gene3D" id="3.40.470.10">
    <property type="entry name" value="Uracil-DNA glycosylase-like domain"/>
    <property type="match status" value="1"/>
</dbReference>
<dbReference type="Proteomes" id="UP000054935">
    <property type="component" value="Unassembled WGS sequence"/>
</dbReference>
<keyword evidence="5" id="KW-0227">DNA damage</keyword>
<evidence type="ECO:0000256" key="3">
    <source>
        <dbReference type="ARBA" id="ARBA00022485"/>
    </source>
</evidence>
<feature type="domain" description="Uracil-DNA glycosylase-like" evidence="10">
    <location>
        <begin position="306"/>
        <end position="461"/>
    </location>
</feature>
<keyword evidence="9" id="KW-0234">DNA repair</keyword>